<proteinExistence type="predicted"/>
<comment type="caution">
    <text evidence="1">The sequence shown here is derived from an EMBL/GenBank/DDBJ whole genome shotgun (WGS) entry which is preliminary data.</text>
</comment>
<organism evidence="1">
    <name type="scientific">human gut metagenome</name>
    <dbReference type="NCBI Taxonomy" id="408170"/>
    <lineage>
        <taxon>unclassified sequences</taxon>
        <taxon>metagenomes</taxon>
        <taxon>organismal metagenomes</taxon>
    </lineage>
</organism>
<name>K1S7K9_9ZZZZ</name>
<accession>K1S7K9</accession>
<sequence length="33" mass="3856">MADVNKVKMYMKNFGEFYDDQISHASCIILSRT</sequence>
<feature type="non-terminal residue" evidence="1">
    <location>
        <position position="33"/>
    </location>
</feature>
<dbReference type="EMBL" id="AJWY01011178">
    <property type="protein sequence ID" value="EKC53473.1"/>
    <property type="molecule type" value="Genomic_DNA"/>
</dbReference>
<reference evidence="1" key="1">
    <citation type="journal article" date="2013" name="Environ. Microbiol.">
        <title>Microbiota from the distal guts of lean and obese adolescents exhibit partial functional redundancy besides clear differences in community structure.</title>
        <authorList>
            <person name="Ferrer M."/>
            <person name="Ruiz A."/>
            <person name="Lanza F."/>
            <person name="Haange S.B."/>
            <person name="Oberbach A."/>
            <person name="Till H."/>
            <person name="Bargiela R."/>
            <person name="Campoy C."/>
            <person name="Segura M.T."/>
            <person name="Richter M."/>
            <person name="von Bergen M."/>
            <person name="Seifert J."/>
            <person name="Suarez A."/>
        </authorList>
    </citation>
    <scope>NUCLEOTIDE SEQUENCE</scope>
</reference>
<evidence type="ECO:0000313" key="1">
    <source>
        <dbReference type="EMBL" id="EKC53473.1"/>
    </source>
</evidence>
<protein>
    <submittedName>
        <fullName evidence="1">Uncharacterized protein</fullName>
    </submittedName>
</protein>
<gene>
    <name evidence="1" type="ORF">LEA_16350</name>
</gene>
<dbReference type="AlphaFoldDB" id="K1S7K9"/>